<keyword evidence="3" id="KW-1185">Reference proteome</keyword>
<name>A0ABS6Z418_9ACTN</name>
<proteinExistence type="predicted"/>
<protein>
    <submittedName>
        <fullName evidence="2">Uncharacterized protein</fullName>
    </submittedName>
</protein>
<evidence type="ECO:0000313" key="3">
    <source>
        <dbReference type="Proteomes" id="UP000812013"/>
    </source>
</evidence>
<gene>
    <name evidence="2" type="ORF">GPJ59_11515</name>
</gene>
<comment type="caution">
    <text evidence="2">The sequence shown here is derived from an EMBL/GenBank/DDBJ whole genome shotgun (WGS) entry which is preliminary data.</text>
</comment>
<evidence type="ECO:0000313" key="2">
    <source>
        <dbReference type="EMBL" id="MBW5482494.1"/>
    </source>
</evidence>
<feature type="compositionally biased region" description="Basic and acidic residues" evidence="1">
    <location>
        <begin position="121"/>
        <end position="130"/>
    </location>
</feature>
<feature type="region of interest" description="Disordered" evidence="1">
    <location>
        <begin position="1"/>
        <end position="22"/>
    </location>
</feature>
<reference evidence="2 3" key="1">
    <citation type="submission" date="2019-12" db="EMBL/GenBank/DDBJ databases">
        <title>Genome sequence of Streptomyces bambusae.</title>
        <authorList>
            <person name="Bansal K."/>
            <person name="Choksket S."/>
            <person name="Korpole S."/>
            <person name="Patil P.B."/>
        </authorList>
    </citation>
    <scope>NUCLEOTIDE SEQUENCE [LARGE SCALE GENOMIC DNA]</scope>
    <source>
        <strain evidence="2 3">SK60</strain>
    </source>
</reference>
<dbReference type="RefSeq" id="WP_219666856.1">
    <property type="nucleotide sequence ID" value="NZ_WTFF01000060.1"/>
</dbReference>
<organism evidence="2 3">
    <name type="scientific">Streptomyces bambusae</name>
    <dbReference type="NCBI Taxonomy" id="1550616"/>
    <lineage>
        <taxon>Bacteria</taxon>
        <taxon>Bacillati</taxon>
        <taxon>Actinomycetota</taxon>
        <taxon>Actinomycetes</taxon>
        <taxon>Kitasatosporales</taxon>
        <taxon>Streptomycetaceae</taxon>
        <taxon>Streptomyces</taxon>
    </lineage>
</organism>
<feature type="region of interest" description="Disordered" evidence="1">
    <location>
        <begin position="107"/>
        <end position="130"/>
    </location>
</feature>
<evidence type="ECO:0000256" key="1">
    <source>
        <dbReference type="SAM" id="MobiDB-lite"/>
    </source>
</evidence>
<accession>A0ABS6Z418</accession>
<dbReference type="EMBL" id="WTFF01000060">
    <property type="protein sequence ID" value="MBW5482494.1"/>
    <property type="molecule type" value="Genomic_DNA"/>
</dbReference>
<sequence length="130" mass="13851">MREAPGAGTSGNLPFTRHDTVDRLPAVTAPTLVPGRRLPARGRRLMEQCRLRVRRGRGGIGGVKDPFGCDEPALLARPGTADRDAARRAVASRAADGADLGVLLDMLGLRPGDDPPATPPRCRDRGRSRP</sequence>
<dbReference type="Proteomes" id="UP000812013">
    <property type="component" value="Unassembled WGS sequence"/>
</dbReference>